<dbReference type="InterPro" id="IPR036397">
    <property type="entry name" value="RNaseH_sf"/>
</dbReference>
<dbReference type="SUPFAM" id="SSF53098">
    <property type="entry name" value="Ribonuclease H-like"/>
    <property type="match status" value="1"/>
</dbReference>
<dbReference type="KEGG" id="bpg:Bathy13g00400"/>
<dbReference type="OrthoDB" id="16516at2759"/>
<name>K8EMK8_9CHLO</name>
<dbReference type="AlphaFoldDB" id="K8EMK8"/>
<dbReference type="Gene3D" id="3.30.420.10">
    <property type="entry name" value="Ribonuclease H-like superfamily/Ribonuclease H"/>
    <property type="match status" value="1"/>
</dbReference>
<keyword evidence="2" id="KW-1185">Reference proteome</keyword>
<dbReference type="GeneID" id="19012050"/>
<evidence type="ECO:0008006" key="3">
    <source>
        <dbReference type="Google" id="ProtNLM"/>
    </source>
</evidence>
<evidence type="ECO:0000313" key="2">
    <source>
        <dbReference type="Proteomes" id="UP000198341"/>
    </source>
</evidence>
<gene>
    <name evidence="1" type="ordered locus">Bathy13g00400</name>
</gene>
<organism evidence="1 2">
    <name type="scientific">Bathycoccus prasinos</name>
    <dbReference type="NCBI Taxonomy" id="41875"/>
    <lineage>
        <taxon>Eukaryota</taxon>
        <taxon>Viridiplantae</taxon>
        <taxon>Chlorophyta</taxon>
        <taxon>Mamiellophyceae</taxon>
        <taxon>Mamiellales</taxon>
        <taxon>Bathycoccaceae</taxon>
        <taxon>Bathycoccus</taxon>
    </lineage>
</organism>
<protein>
    <recommendedName>
        <fullName evidence="3">Exonuclease domain-containing protein</fullName>
    </recommendedName>
</protein>
<sequence>MVLVRRCLPSRKAILVGQNVSKDIEWLGLREGEDFKGVVDLCGVWRTWNPKFKTYSVFSQDHLVRRLLKGQLELSEKHCAEGDSVKSMKLFQLWRELHHEPEKLQREKEKLLEGAPEPSFAKRFPTFEGVCMGNRKTCTCGAPFFG</sequence>
<dbReference type="GO" id="GO:0003676">
    <property type="term" value="F:nucleic acid binding"/>
    <property type="evidence" value="ECO:0007669"/>
    <property type="project" value="InterPro"/>
</dbReference>
<accession>K8EMK8</accession>
<reference evidence="1 2" key="1">
    <citation type="submission" date="2011-10" db="EMBL/GenBank/DDBJ databases">
        <authorList>
            <person name="Genoscope - CEA"/>
        </authorList>
    </citation>
    <scope>NUCLEOTIDE SEQUENCE [LARGE SCALE GENOMIC DNA]</scope>
    <source>
        <strain evidence="1 2">RCC 1105</strain>
    </source>
</reference>
<dbReference type="Proteomes" id="UP000198341">
    <property type="component" value="Chromosome 13"/>
</dbReference>
<evidence type="ECO:0000313" key="1">
    <source>
        <dbReference type="EMBL" id="CCO19224.1"/>
    </source>
</evidence>
<dbReference type="InterPro" id="IPR012337">
    <property type="entry name" value="RNaseH-like_sf"/>
</dbReference>
<proteinExistence type="predicted"/>
<dbReference type="EMBL" id="FO082266">
    <property type="protein sequence ID" value="CCO19224.1"/>
    <property type="molecule type" value="Genomic_DNA"/>
</dbReference>
<dbReference type="STRING" id="41875.K8EMK8"/>
<dbReference type="RefSeq" id="XP_007509421.1">
    <property type="nucleotide sequence ID" value="XM_007509359.1"/>
</dbReference>